<comment type="subcellular location">
    <subcellularLocation>
        <location evidence="1">Membrane</location>
        <topology evidence="1">Multi-pass membrane protein</topology>
    </subcellularLocation>
</comment>
<dbReference type="InParanoid" id="A0A168LM48"/>
<dbReference type="PANTHER" id="PTHR43731">
    <property type="entry name" value="RHOMBOID PROTEASE"/>
    <property type="match status" value="1"/>
</dbReference>
<feature type="region of interest" description="Disordered" evidence="7">
    <location>
        <begin position="19"/>
        <end position="61"/>
    </location>
</feature>
<dbReference type="EMBL" id="LT551507">
    <property type="protein sequence ID" value="SAL97080.1"/>
    <property type="molecule type" value="Genomic_DNA"/>
</dbReference>
<dbReference type="Proteomes" id="UP000078561">
    <property type="component" value="Unassembled WGS sequence"/>
</dbReference>
<evidence type="ECO:0000256" key="5">
    <source>
        <dbReference type="ARBA" id="ARBA00022989"/>
    </source>
</evidence>
<dbReference type="PANTHER" id="PTHR43731:SF14">
    <property type="entry name" value="PRESENILIN-ASSOCIATED RHOMBOID-LIKE PROTEIN, MITOCHONDRIAL"/>
    <property type="match status" value="1"/>
</dbReference>
<protein>
    <recommendedName>
        <fullName evidence="9">Peptidase S54 rhomboid domain-containing protein</fullName>
    </recommendedName>
</protein>
<comment type="similarity">
    <text evidence="2">Belongs to the peptidase S54 family.</text>
</comment>
<keyword evidence="3 8" id="KW-0812">Transmembrane</keyword>
<dbReference type="GO" id="GO:0016020">
    <property type="term" value="C:membrane"/>
    <property type="evidence" value="ECO:0007669"/>
    <property type="project" value="UniProtKB-SubCell"/>
</dbReference>
<evidence type="ECO:0000313" key="10">
    <source>
        <dbReference type="EMBL" id="SAL97080.1"/>
    </source>
</evidence>
<evidence type="ECO:0000256" key="3">
    <source>
        <dbReference type="ARBA" id="ARBA00022692"/>
    </source>
</evidence>
<feature type="transmembrane region" description="Helical" evidence="8">
    <location>
        <begin position="350"/>
        <end position="371"/>
    </location>
</feature>
<dbReference type="GO" id="GO:0006465">
    <property type="term" value="P:signal peptide processing"/>
    <property type="evidence" value="ECO:0007669"/>
    <property type="project" value="TreeGrafter"/>
</dbReference>
<dbReference type="GO" id="GO:0004252">
    <property type="term" value="F:serine-type endopeptidase activity"/>
    <property type="evidence" value="ECO:0007669"/>
    <property type="project" value="InterPro"/>
</dbReference>
<dbReference type="Pfam" id="PF01694">
    <property type="entry name" value="Rhomboid"/>
    <property type="match status" value="1"/>
</dbReference>
<accession>A0A168LM48</accession>
<proteinExistence type="inferred from homology"/>
<organism evidence="10">
    <name type="scientific">Absidia glauca</name>
    <name type="common">Pin mould</name>
    <dbReference type="NCBI Taxonomy" id="4829"/>
    <lineage>
        <taxon>Eukaryota</taxon>
        <taxon>Fungi</taxon>
        <taxon>Fungi incertae sedis</taxon>
        <taxon>Mucoromycota</taxon>
        <taxon>Mucoromycotina</taxon>
        <taxon>Mucoromycetes</taxon>
        <taxon>Mucorales</taxon>
        <taxon>Cunninghamellaceae</taxon>
        <taxon>Absidia</taxon>
    </lineage>
</organism>
<evidence type="ECO:0000259" key="9">
    <source>
        <dbReference type="Pfam" id="PF01694"/>
    </source>
</evidence>
<dbReference type="Gene3D" id="1.20.1540.10">
    <property type="entry name" value="Rhomboid-like"/>
    <property type="match status" value="1"/>
</dbReference>
<evidence type="ECO:0000313" key="11">
    <source>
        <dbReference type="Proteomes" id="UP000078561"/>
    </source>
</evidence>
<evidence type="ECO:0000256" key="2">
    <source>
        <dbReference type="ARBA" id="ARBA00009045"/>
    </source>
</evidence>
<keyword evidence="6 8" id="KW-0472">Membrane</keyword>
<dbReference type="STRING" id="4829.A0A168LM48"/>
<feature type="region of interest" description="Disordered" evidence="7">
    <location>
        <begin position="413"/>
        <end position="432"/>
    </location>
</feature>
<keyword evidence="4" id="KW-0378">Hydrolase</keyword>
<evidence type="ECO:0000256" key="7">
    <source>
        <dbReference type="SAM" id="MobiDB-lite"/>
    </source>
</evidence>
<dbReference type="InterPro" id="IPR050925">
    <property type="entry name" value="Rhomboid_protease_S54"/>
</dbReference>
<feature type="transmembrane region" description="Helical" evidence="8">
    <location>
        <begin position="72"/>
        <end position="94"/>
    </location>
</feature>
<keyword evidence="5 8" id="KW-1133">Transmembrane helix</keyword>
<feature type="transmembrane region" description="Helical" evidence="8">
    <location>
        <begin position="286"/>
        <end position="303"/>
    </location>
</feature>
<evidence type="ECO:0000256" key="8">
    <source>
        <dbReference type="SAM" id="Phobius"/>
    </source>
</evidence>
<dbReference type="OrthoDB" id="10260614at2759"/>
<dbReference type="SUPFAM" id="SSF144091">
    <property type="entry name" value="Rhomboid-like"/>
    <property type="match status" value="1"/>
</dbReference>
<evidence type="ECO:0000256" key="6">
    <source>
        <dbReference type="ARBA" id="ARBA00023136"/>
    </source>
</evidence>
<keyword evidence="11" id="KW-1185">Reference proteome</keyword>
<evidence type="ECO:0000256" key="4">
    <source>
        <dbReference type="ARBA" id="ARBA00022801"/>
    </source>
</evidence>
<dbReference type="InterPro" id="IPR035952">
    <property type="entry name" value="Rhomboid-like_sf"/>
</dbReference>
<evidence type="ECO:0000256" key="1">
    <source>
        <dbReference type="ARBA" id="ARBA00004141"/>
    </source>
</evidence>
<sequence>MYSPLLPPASAAPFRHTLLRRRLQPLTTSNTSSSKPPSPPATPTPPPAASASSSSASSTPPPLHDIRYWKHYIAPTLFAVVTIAGSFVVAASSYERQETAVFRRNQQRRELLRRKLRNDHVDDDTLLAFEWRQHHDDNNKTPASNDDLDETARMEQLQKQQQDRSDPGKHGGLDYCLGMVHSWARYQWYQLGLFYQDHLQGHGTISWLIGFNLLVFGGWRLLPLKCQPFMTRWFTNHPVWCTGPRNLNLVTASFSHQHLLPLALNMAGLWYFGSALQGILGEQQFLAFYLSSAVAATTVSRWLSLLTRHYRPLMLLPSVISTGAGGAVYGCLAALTVLHPTSTLDLAGKVAIPLNVVLPGLLTLDLTGVLMRWRLFDHYSHLGGAGFGVWYMTTGQEKMWIPLVRKIRDIRDRNERNGRSSGPPPTSLDLQTPQLPWIRRVNKEG</sequence>
<dbReference type="InterPro" id="IPR022764">
    <property type="entry name" value="Peptidase_S54_rhomboid_dom"/>
</dbReference>
<gene>
    <name evidence="10" type="primary">ABSGL_02538.1 scaffold 3452</name>
</gene>
<feature type="transmembrane region" description="Helical" evidence="8">
    <location>
        <begin position="315"/>
        <end position="338"/>
    </location>
</feature>
<reference evidence="10" key="1">
    <citation type="submission" date="2016-04" db="EMBL/GenBank/DDBJ databases">
        <authorList>
            <person name="Evans L.H."/>
            <person name="Alamgir A."/>
            <person name="Owens N."/>
            <person name="Weber N.D."/>
            <person name="Virtaneva K."/>
            <person name="Barbian K."/>
            <person name="Babar A."/>
            <person name="Rosenke K."/>
        </authorList>
    </citation>
    <scope>NUCLEOTIDE SEQUENCE [LARGE SCALE GENOMIC DNA]</scope>
    <source>
        <strain evidence="10">CBS 101.48</strain>
    </source>
</reference>
<name>A0A168LM48_ABSGL</name>
<dbReference type="AlphaFoldDB" id="A0A168LM48"/>
<feature type="compositionally biased region" description="Pro residues" evidence="7">
    <location>
        <begin position="36"/>
        <end position="48"/>
    </location>
</feature>
<feature type="compositionally biased region" description="Low complexity" evidence="7">
    <location>
        <begin position="49"/>
        <end position="58"/>
    </location>
</feature>
<feature type="compositionally biased region" description="Low complexity" evidence="7">
    <location>
        <begin position="24"/>
        <end position="35"/>
    </location>
</feature>
<feature type="domain" description="Peptidase S54 rhomboid" evidence="9">
    <location>
        <begin position="248"/>
        <end position="393"/>
    </location>
</feature>
<feature type="transmembrane region" description="Helical" evidence="8">
    <location>
        <begin position="259"/>
        <end position="280"/>
    </location>
</feature>